<name>A0A0N5BX25_STREA</name>
<protein>
    <submittedName>
        <fullName evidence="2">Secreted protein</fullName>
    </submittedName>
</protein>
<dbReference type="Proteomes" id="UP000046392">
    <property type="component" value="Unplaced"/>
</dbReference>
<dbReference type="WBParaSite" id="SPAL_0001036150.1">
    <property type="protein sequence ID" value="SPAL_0001036150.1"/>
    <property type="gene ID" value="SPAL_0001036150"/>
</dbReference>
<accession>A0A0N5BX25</accession>
<organism evidence="1 2">
    <name type="scientific">Strongyloides papillosus</name>
    <name type="common">Intestinal threadworm</name>
    <dbReference type="NCBI Taxonomy" id="174720"/>
    <lineage>
        <taxon>Eukaryota</taxon>
        <taxon>Metazoa</taxon>
        <taxon>Ecdysozoa</taxon>
        <taxon>Nematoda</taxon>
        <taxon>Chromadorea</taxon>
        <taxon>Rhabditida</taxon>
        <taxon>Tylenchina</taxon>
        <taxon>Panagrolaimomorpha</taxon>
        <taxon>Strongyloidoidea</taxon>
        <taxon>Strongyloididae</taxon>
        <taxon>Strongyloides</taxon>
    </lineage>
</organism>
<reference evidence="2" key="1">
    <citation type="submission" date="2017-02" db="UniProtKB">
        <authorList>
            <consortium name="WormBaseParasite"/>
        </authorList>
    </citation>
    <scope>IDENTIFICATION</scope>
</reference>
<dbReference type="AlphaFoldDB" id="A0A0N5BX25"/>
<keyword evidence="1" id="KW-1185">Reference proteome</keyword>
<evidence type="ECO:0000313" key="2">
    <source>
        <dbReference type="WBParaSite" id="SPAL_0001036150.1"/>
    </source>
</evidence>
<evidence type="ECO:0000313" key="1">
    <source>
        <dbReference type="Proteomes" id="UP000046392"/>
    </source>
</evidence>
<proteinExistence type="predicted"/>
<sequence length="75" mass="8862">MSDRYRKICNVFLLFLSLQFGGITKWIFCDFPTMHLSRLAMSPLTNICKSVYMDSLFTRKKKVTSIIRIQKHNDL</sequence>